<dbReference type="EMBL" id="FRBU01000035">
    <property type="protein sequence ID" value="SHM41252.1"/>
    <property type="molecule type" value="Genomic_DNA"/>
</dbReference>
<dbReference type="AlphaFoldDB" id="A0A1M7IK96"/>
<dbReference type="STRING" id="69322.SAMN05443669_103517"/>
<sequence length="72" mass="7780">MKSKIVILPSLLLLAVGLQAQTKWTETTKSTYKLVSNKGGQTLGYSPKSGIKIIKVAGFAFKDLNKNGKLDV</sequence>
<feature type="signal peptide" evidence="1">
    <location>
        <begin position="1"/>
        <end position="20"/>
    </location>
</feature>
<proteinExistence type="predicted"/>
<reference evidence="3" key="1">
    <citation type="submission" date="2016-11" db="EMBL/GenBank/DDBJ databases">
        <authorList>
            <person name="Varghese N."/>
            <person name="Submissions S."/>
        </authorList>
    </citation>
    <scope>NUCLEOTIDE SEQUENCE [LARGE SCALE GENOMIC DNA]</scope>
    <source>
        <strain evidence="3">DSM 3661</strain>
    </source>
</reference>
<keyword evidence="1" id="KW-0732">Signal</keyword>
<protein>
    <recommendedName>
        <fullName evidence="4">VCBS repeat-containing protein</fullName>
    </recommendedName>
</protein>
<gene>
    <name evidence="2" type="ORF">SAMN05443669_103517</name>
</gene>
<name>A0A1M7IK96_9FLAO</name>
<evidence type="ECO:0000313" key="2">
    <source>
        <dbReference type="EMBL" id="SHM41252.1"/>
    </source>
</evidence>
<accession>A0A1M7IK96</accession>
<keyword evidence="3" id="KW-1185">Reference proteome</keyword>
<evidence type="ECO:0008006" key="4">
    <source>
        <dbReference type="Google" id="ProtNLM"/>
    </source>
</evidence>
<feature type="chain" id="PRO_5012455311" description="VCBS repeat-containing protein" evidence="1">
    <location>
        <begin position="21"/>
        <end position="72"/>
    </location>
</feature>
<organism evidence="2 3">
    <name type="scientific">Flavobacterium xanthum</name>
    <dbReference type="NCBI Taxonomy" id="69322"/>
    <lineage>
        <taxon>Bacteria</taxon>
        <taxon>Pseudomonadati</taxon>
        <taxon>Bacteroidota</taxon>
        <taxon>Flavobacteriia</taxon>
        <taxon>Flavobacteriales</taxon>
        <taxon>Flavobacteriaceae</taxon>
        <taxon>Flavobacterium</taxon>
    </lineage>
</organism>
<evidence type="ECO:0000313" key="3">
    <source>
        <dbReference type="Proteomes" id="UP000184260"/>
    </source>
</evidence>
<dbReference type="Proteomes" id="UP000184260">
    <property type="component" value="Unassembled WGS sequence"/>
</dbReference>
<dbReference type="RefSeq" id="WP_317041249.1">
    <property type="nucleotide sequence ID" value="NZ_FRBU01000035.1"/>
</dbReference>
<evidence type="ECO:0000256" key="1">
    <source>
        <dbReference type="SAM" id="SignalP"/>
    </source>
</evidence>